<dbReference type="EMBL" id="BARW01006310">
    <property type="protein sequence ID" value="GAI87731.1"/>
    <property type="molecule type" value="Genomic_DNA"/>
</dbReference>
<proteinExistence type="predicted"/>
<name>X1T8M0_9ZZZZ</name>
<protein>
    <submittedName>
        <fullName evidence="1">Uncharacterized protein</fullName>
    </submittedName>
</protein>
<reference evidence="1" key="1">
    <citation type="journal article" date="2014" name="Front. Microbiol.">
        <title>High frequency of phylogenetically diverse reductive dehalogenase-homologous genes in deep subseafloor sedimentary metagenomes.</title>
        <authorList>
            <person name="Kawai M."/>
            <person name="Futagami T."/>
            <person name="Toyoda A."/>
            <person name="Takaki Y."/>
            <person name="Nishi S."/>
            <person name="Hori S."/>
            <person name="Arai W."/>
            <person name="Tsubouchi T."/>
            <person name="Morono Y."/>
            <person name="Uchiyama I."/>
            <person name="Ito T."/>
            <person name="Fujiyama A."/>
            <person name="Inagaki F."/>
            <person name="Takami H."/>
        </authorList>
    </citation>
    <scope>NUCLEOTIDE SEQUENCE</scope>
    <source>
        <strain evidence="1">Expedition CK06-06</strain>
    </source>
</reference>
<gene>
    <name evidence="1" type="ORF">S12H4_13251</name>
</gene>
<dbReference type="AlphaFoldDB" id="X1T8M0"/>
<sequence length="131" mass="15391">MVQTKKMNESFFAHLLKEFNVAGELIRARQEEKQGLLNEFDAECKRYFFGKVSEKTLAASVRKTNNELQRLDSEIRKAITRADKNNWQLSTDLKNYKHPKLRRKTVRVFSRVQFPLALVQELQTSALDLIF</sequence>
<accession>X1T8M0</accession>
<comment type="caution">
    <text evidence="1">The sequence shown here is derived from an EMBL/GenBank/DDBJ whole genome shotgun (WGS) entry which is preliminary data.</text>
</comment>
<evidence type="ECO:0000313" key="1">
    <source>
        <dbReference type="EMBL" id="GAI87731.1"/>
    </source>
</evidence>
<organism evidence="1">
    <name type="scientific">marine sediment metagenome</name>
    <dbReference type="NCBI Taxonomy" id="412755"/>
    <lineage>
        <taxon>unclassified sequences</taxon>
        <taxon>metagenomes</taxon>
        <taxon>ecological metagenomes</taxon>
    </lineage>
</organism>